<feature type="transmembrane region" description="Helical" evidence="9">
    <location>
        <begin position="587"/>
        <end position="614"/>
    </location>
</feature>
<sequence length="674" mass="73055">MPGPRAPEEPCRPGERRPLLRRRPRAPRRWRRAAAATVLLVEMLERAAFFGVAGNLVLYLNSADFQWAGEQASRAALVFLGASYLLAPVGGWLADVYLGRFRAIVLSLMLYLVASSLLPATAIPDGRRSFCGEVPQSSLAPACPSPGCASLSPSPYCAPTLYFGLLLLALAASSVRSNLTSFGADQVTDLGRHASRRFFNWFYWSINVGAVLSLLVVAFIQQNISFLVGYSIPVGCVGLAFFVFLFATPIFITKPPTGSQVSSMLKLALQNCCHRLWRQHSARACFNDPLRLPDTPPQNLATTFHSLGDWAQPGSPFASCDVTRGSLMRLADDAGSHSRPWEQSEGSSLATPAPEGEGEWRGHFPPEVEEETAAQLPCATAEECLPGSWSFLGLGVRRPALFQLRLHLPWQMQSTYVLQGLHLHIPNIFPNYPGNNSVALGVQDSGYKIPEAWLLLANVVVVLILVPVKDHLLDPLLLRCKLLPSALQKMALGMFFGFASVIVAGVWGAVTVLASTGGGPLGCRCMALSWTWSSQSPTSVWGGVCGEDIVAQWVETWAPSLLFRWPLPLSAGLEFAYSEAPRSMQGAIMGIFFCLSGVGSLLGSSLVALLSLPGGWLHCPKDHGNINNCQMDRYFFLLAGIQAATALLFMWIAGRYERTAHGPASQSSPSRDRG</sequence>
<keyword evidence="10" id="KW-1185">Reference proteome</keyword>
<proteinExistence type="inferred from homology"/>
<dbReference type="PANTHER" id="PTHR11654">
    <property type="entry name" value="OLIGOPEPTIDE TRANSPORTER-RELATED"/>
    <property type="match status" value="1"/>
</dbReference>
<dbReference type="GO" id="GO:0015833">
    <property type="term" value="P:peptide transport"/>
    <property type="evidence" value="ECO:0007669"/>
    <property type="project" value="UniProtKB-KW"/>
</dbReference>
<dbReference type="GO" id="GO:0016020">
    <property type="term" value="C:membrane"/>
    <property type="evidence" value="ECO:0007669"/>
    <property type="project" value="UniProtKB-SubCell"/>
</dbReference>
<evidence type="ECO:0000256" key="7">
    <source>
        <dbReference type="ARBA" id="ARBA00023136"/>
    </source>
</evidence>
<comment type="similarity">
    <text evidence="2">Belongs to the major facilitator superfamily. Proton-dependent oligopeptide transporter (POT/PTR) (TC 2.A.17) family.</text>
</comment>
<feature type="transmembrane region" description="Helical" evidence="9">
    <location>
        <begin position="161"/>
        <end position="179"/>
    </location>
</feature>
<dbReference type="KEGG" id="pvp:105305041"/>
<evidence type="ECO:0000256" key="4">
    <source>
        <dbReference type="ARBA" id="ARBA00022847"/>
    </source>
</evidence>
<feature type="transmembrane region" description="Helical" evidence="9">
    <location>
        <begin position="101"/>
        <end position="120"/>
    </location>
</feature>
<keyword evidence="5" id="KW-0653">Protein transport</keyword>
<dbReference type="InterPro" id="IPR000109">
    <property type="entry name" value="POT_fam"/>
</dbReference>
<keyword evidence="7 9" id="KW-0472">Membrane</keyword>
<keyword evidence="4" id="KW-0813">Transport</keyword>
<gene>
    <name evidence="11" type="primary">SLC15A3</name>
</gene>
<dbReference type="RefSeq" id="XP_023378663.1">
    <property type="nucleotide sequence ID" value="XM_023522895.1"/>
</dbReference>
<feature type="transmembrane region" description="Helical" evidence="9">
    <location>
        <begin position="33"/>
        <end position="60"/>
    </location>
</feature>
<reference evidence="11" key="1">
    <citation type="submission" date="2025-08" db="UniProtKB">
        <authorList>
            <consortium name="RefSeq"/>
        </authorList>
    </citation>
    <scope>IDENTIFICATION</scope>
    <source>
        <tissue evidence="11">Kidney</tissue>
    </source>
</reference>
<dbReference type="GeneID" id="105305041"/>
<evidence type="ECO:0000256" key="5">
    <source>
        <dbReference type="ARBA" id="ARBA00022856"/>
    </source>
</evidence>
<dbReference type="AlphaFoldDB" id="A0A6P6BU74"/>
<feature type="transmembrane region" description="Helical" evidence="9">
    <location>
        <begin position="72"/>
        <end position="94"/>
    </location>
</feature>
<dbReference type="GO" id="GO:0015293">
    <property type="term" value="F:symporter activity"/>
    <property type="evidence" value="ECO:0007669"/>
    <property type="project" value="UniProtKB-KW"/>
</dbReference>
<protein>
    <submittedName>
        <fullName evidence="11">Solute carrier family 15 member 3</fullName>
    </submittedName>
</protein>
<dbReference type="SUPFAM" id="SSF103473">
    <property type="entry name" value="MFS general substrate transporter"/>
    <property type="match status" value="1"/>
</dbReference>
<keyword evidence="4" id="KW-0769">Symport</keyword>
<keyword evidence="5" id="KW-0571">Peptide transport</keyword>
<feature type="region of interest" description="Disordered" evidence="8">
    <location>
        <begin position="333"/>
        <end position="362"/>
    </location>
</feature>
<dbReference type="InterPro" id="IPR036259">
    <property type="entry name" value="MFS_trans_sf"/>
</dbReference>
<comment type="subcellular location">
    <subcellularLocation>
        <location evidence="1">Membrane</location>
        <topology evidence="1">Multi-pass membrane protein</topology>
    </subcellularLocation>
</comment>
<feature type="transmembrane region" description="Helical" evidence="9">
    <location>
        <begin position="232"/>
        <end position="252"/>
    </location>
</feature>
<dbReference type="CTD" id="51296"/>
<feature type="transmembrane region" description="Helical" evidence="9">
    <location>
        <begin position="491"/>
        <end position="514"/>
    </location>
</feature>
<evidence type="ECO:0000313" key="10">
    <source>
        <dbReference type="Proteomes" id="UP000515202"/>
    </source>
</evidence>
<feature type="transmembrane region" description="Helical" evidence="9">
    <location>
        <begin position="200"/>
        <end position="220"/>
    </location>
</feature>
<dbReference type="Proteomes" id="UP000515202">
    <property type="component" value="Unplaced"/>
</dbReference>
<keyword evidence="6 9" id="KW-1133">Transmembrane helix</keyword>
<evidence type="ECO:0000256" key="3">
    <source>
        <dbReference type="ARBA" id="ARBA00022692"/>
    </source>
</evidence>
<feature type="transmembrane region" description="Helical" evidence="9">
    <location>
        <begin position="634"/>
        <end position="653"/>
    </location>
</feature>
<evidence type="ECO:0000256" key="9">
    <source>
        <dbReference type="SAM" id="Phobius"/>
    </source>
</evidence>
<evidence type="ECO:0000313" key="11">
    <source>
        <dbReference type="RefSeq" id="XP_023378663.1"/>
    </source>
</evidence>
<evidence type="ECO:0000256" key="8">
    <source>
        <dbReference type="SAM" id="MobiDB-lite"/>
    </source>
</evidence>
<keyword evidence="3 9" id="KW-0812">Transmembrane</keyword>
<accession>A0A6P6BU74</accession>
<evidence type="ECO:0000256" key="2">
    <source>
        <dbReference type="ARBA" id="ARBA00005982"/>
    </source>
</evidence>
<name>A0A6P6BU74_PTEVA</name>
<organism evidence="10 11">
    <name type="scientific">Pteropus vampyrus</name>
    <name type="common">Large flying fox</name>
    <dbReference type="NCBI Taxonomy" id="132908"/>
    <lineage>
        <taxon>Eukaryota</taxon>
        <taxon>Metazoa</taxon>
        <taxon>Chordata</taxon>
        <taxon>Craniata</taxon>
        <taxon>Vertebrata</taxon>
        <taxon>Euteleostomi</taxon>
        <taxon>Mammalia</taxon>
        <taxon>Eutheria</taxon>
        <taxon>Laurasiatheria</taxon>
        <taxon>Chiroptera</taxon>
        <taxon>Yinpterochiroptera</taxon>
        <taxon>Pteropodoidea</taxon>
        <taxon>Pteropodidae</taxon>
        <taxon>Pteropodinae</taxon>
        <taxon>Pteropus</taxon>
    </lineage>
</organism>
<evidence type="ECO:0000256" key="1">
    <source>
        <dbReference type="ARBA" id="ARBA00004141"/>
    </source>
</evidence>
<dbReference type="Gene3D" id="1.20.1250.20">
    <property type="entry name" value="MFS general substrate transporter like domains"/>
    <property type="match status" value="2"/>
</dbReference>
<feature type="transmembrane region" description="Helical" evidence="9">
    <location>
        <begin position="452"/>
        <end position="468"/>
    </location>
</feature>
<dbReference type="Pfam" id="PF00854">
    <property type="entry name" value="PTR2"/>
    <property type="match status" value="2"/>
</dbReference>
<evidence type="ECO:0000256" key="6">
    <source>
        <dbReference type="ARBA" id="ARBA00022989"/>
    </source>
</evidence>
<dbReference type="OrthoDB" id="8904098at2759"/>
<feature type="compositionally biased region" description="Basic and acidic residues" evidence="8">
    <location>
        <begin position="333"/>
        <end position="342"/>
    </location>
</feature>